<name>A0A267EIJ1_9PLAT</name>
<feature type="non-terminal residue" evidence="3">
    <location>
        <position position="1"/>
    </location>
</feature>
<feature type="chain" id="PRO_5012582829" description="Ig-like domain-containing protein" evidence="2">
    <location>
        <begin position="31"/>
        <end position="918"/>
    </location>
</feature>
<accession>A0A267EIJ1</accession>
<keyword evidence="4" id="KW-1185">Reference proteome</keyword>
<evidence type="ECO:0000256" key="1">
    <source>
        <dbReference type="SAM" id="Phobius"/>
    </source>
</evidence>
<dbReference type="EMBL" id="NIVC01002114">
    <property type="protein sequence ID" value="PAA60774.1"/>
    <property type="molecule type" value="Genomic_DNA"/>
</dbReference>
<evidence type="ECO:0008006" key="5">
    <source>
        <dbReference type="Google" id="ProtNLM"/>
    </source>
</evidence>
<dbReference type="Proteomes" id="UP000215902">
    <property type="component" value="Unassembled WGS sequence"/>
</dbReference>
<comment type="caution">
    <text evidence="3">The sequence shown here is derived from an EMBL/GenBank/DDBJ whole genome shotgun (WGS) entry which is preliminary data.</text>
</comment>
<proteinExistence type="predicted"/>
<gene>
    <name evidence="3" type="ORF">BOX15_Mlig022515g1</name>
</gene>
<keyword evidence="1" id="KW-1133">Transmembrane helix</keyword>
<keyword evidence="1" id="KW-0472">Membrane</keyword>
<keyword evidence="2" id="KW-0732">Signal</keyword>
<sequence>NSSPMHQCTTVQTALVVWLLLLKLIPCSVQQSTQIMPQFIFSPPSKLLFNWDDVWEAGYPDSLAVLSADHRITVRVSVAGNFGGGLKIMLDFRCAGKSVEEQLDLDSLTTASVTEQCSQPGSIAFSISKRFQTSTQSTDSVLTSDFILKMSTSRVSYENVFKDFLEFRILVQYSGGELQSNSMSVWNLDPISAFPAVPPVTAKYSSRSFLTQSAISFLTGREFADASSSTNVSSLQFVEPSMVALLAAAPAFLRQRVNLGALLNFDANGCSYVQYERSTMFTSYDSKFDSRHTLLQKLVRLDLSTGLLWYSKCRLSNEIYNFYLSRMPASIGLCLVVSVSGQMQPYYRVSTVHARLISPTDFNYKSCTTSSASKVCSLVPNTYSNVTVFAGADFTALVCPIVCDDPTIVYRFYANGRLLIPPTVSDWDSAVGISGVRVARAANIIELSPDRAPSGVYRCTAGSRSFTFNVLIVAAPSFAKTDSGSAAAASYPLPGKVLAMAGEVVSYTCAASYAGLSSVRLQGVFYLASNTSTGVSWTRHSLSSFQQLVGISANELTVSLNSTAVGSDRSAQTLTTVLQPPASSRLKRPFDHRFVCEVGVNSSAELANKFGLNSSRLSAQTGSNILYLSRPSRADFIPEIDENSCSTQRCYAGRGAKFKFGFTASYGAYLNQAGVEVLAYLRLDSFLLTDVTALMRQNVSSLTITANNASQHSLLIYEIFQFDSANAWSVEARNELQKRTALTAVFNFRYKSLSSELTGLKLDKSRYGSPTVALGRFDCRADPLCFYSTDFDAQSPHGSLSFLSVQLAFQPPGSQQINQARISFLIVIIVVCAIVIIVLAVLLFYFANRSPAKTYRLEEKEIHQGHDPRAEARDEKFKEYQRAEARDGWPGGFANVAFTASSGQINFAAHQGTRESDL</sequence>
<evidence type="ECO:0000313" key="3">
    <source>
        <dbReference type="EMBL" id="PAA60774.1"/>
    </source>
</evidence>
<dbReference type="AlphaFoldDB" id="A0A267EIJ1"/>
<reference evidence="3 4" key="1">
    <citation type="submission" date="2017-06" db="EMBL/GenBank/DDBJ databases">
        <title>A platform for efficient transgenesis in Macrostomum lignano, a flatworm model organism for stem cell research.</title>
        <authorList>
            <person name="Berezikov E."/>
        </authorList>
    </citation>
    <scope>NUCLEOTIDE SEQUENCE [LARGE SCALE GENOMIC DNA]</scope>
    <source>
        <strain evidence="3">DV1</strain>
        <tissue evidence="3">Whole organism</tissue>
    </source>
</reference>
<evidence type="ECO:0000313" key="4">
    <source>
        <dbReference type="Proteomes" id="UP000215902"/>
    </source>
</evidence>
<keyword evidence="1" id="KW-0812">Transmembrane</keyword>
<evidence type="ECO:0000256" key="2">
    <source>
        <dbReference type="SAM" id="SignalP"/>
    </source>
</evidence>
<protein>
    <recommendedName>
        <fullName evidence="5">Ig-like domain-containing protein</fullName>
    </recommendedName>
</protein>
<feature type="signal peptide" evidence="2">
    <location>
        <begin position="1"/>
        <end position="30"/>
    </location>
</feature>
<feature type="transmembrane region" description="Helical" evidence="1">
    <location>
        <begin position="822"/>
        <end position="847"/>
    </location>
</feature>
<organism evidence="3 4">
    <name type="scientific">Macrostomum lignano</name>
    <dbReference type="NCBI Taxonomy" id="282301"/>
    <lineage>
        <taxon>Eukaryota</taxon>
        <taxon>Metazoa</taxon>
        <taxon>Spiralia</taxon>
        <taxon>Lophotrochozoa</taxon>
        <taxon>Platyhelminthes</taxon>
        <taxon>Rhabditophora</taxon>
        <taxon>Macrostomorpha</taxon>
        <taxon>Macrostomida</taxon>
        <taxon>Macrostomidae</taxon>
        <taxon>Macrostomum</taxon>
    </lineage>
</organism>